<evidence type="ECO:0000313" key="4">
    <source>
        <dbReference type="EMBL" id="CAD8597142.1"/>
    </source>
</evidence>
<protein>
    <recommendedName>
        <fullName evidence="3">VTT domain-containing protein</fullName>
    </recommendedName>
</protein>
<evidence type="ECO:0000256" key="2">
    <source>
        <dbReference type="SAM" id="SignalP"/>
    </source>
</evidence>
<organism evidence="4">
    <name type="scientific">Coccolithus braarudii</name>
    <dbReference type="NCBI Taxonomy" id="221442"/>
    <lineage>
        <taxon>Eukaryota</taxon>
        <taxon>Haptista</taxon>
        <taxon>Haptophyta</taxon>
        <taxon>Prymnesiophyceae</taxon>
        <taxon>Coccolithales</taxon>
        <taxon>Coccolithaceae</taxon>
        <taxon>Coccolithus</taxon>
    </lineage>
</organism>
<feature type="transmembrane region" description="Helical" evidence="1">
    <location>
        <begin position="242"/>
        <end position="262"/>
    </location>
</feature>
<reference evidence="4" key="1">
    <citation type="submission" date="2021-01" db="EMBL/GenBank/DDBJ databases">
        <authorList>
            <person name="Corre E."/>
            <person name="Pelletier E."/>
            <person name="Niang G."/>
            <person name="Scheremetjew M."/>
            <person name="Finn R."/>
            <person name="Kale V."/>
            <person name="Holt S."/>
            <person name="Cochrane G."/>
            <person name="Meng A."/>
            <person name="Brown T."/>
            <person name="Cohen L."/>
        </authorList>
    </citation>
    <scope>NUCLEOTIDE SEQUENCE</scope>
    <source>
        <strain evidence="4">PLY182g</strain>
    </source>
</reference>
<feature type="transmembrane region" description="Helical" evidence="1">
    <location>
        <begin position="282"/>
        <end position="302"/>
    </location>
</feature>
<feature type="signal peptide" evidence="2">
    <location>
        <begin position="1"/>
        <end position="19"/>
    </location>
</feature>
<keyword evidence="1" id="KW-0812">Transmembrane</keyword>
<gene>
    <name evidence="4" type="ORF">CPEL01642_LOCUS471</name>
</gene>
<keyword evidence="1" id="KW-0472">Membrane</keyword>
<dbReference type="PANTHER" id="PTHR46826:SF1">
    <property type="entry name" value="TVP38_TMEM64 FAMILY MEMBRANE PROTEIN YDJX"/>
    <property type="match status" value="1"/>
</dbReference>
<feature type="chain" id="PRO_5030505811" description="VTT domain-containing protein" evidence="2">
    <location>
        <begin position="20"/>
        <end position="317"/>
    </location>
</feature>
<dbReference type="EMBL" id="HBEY01000915">
    <property type="protein sequence ID" value="CAD8597142.1"/>
    <property type="molecule type" value="Transcribed_RNA"/>
</dbReference>
<accession>A0A7S0KYV1</accession>
<keyword evidence="2" id="KW-0732">Signal</keyword>
<evidence type="ECO:0000256" key="1">
    <source>
        <dbReference type="SAM" id="Phobius"/>
    </source>
</evidence>
<dbReference type="AlphaFoldDB" id="A0A7S0KYV1"/>
<dbReference type="Pfam" id="PF09335">
    <property type="entry name" value="VTT_dom"/>
    <property type="match status" value="1"/>
</dbReference>
<feature type="domain" description="VTT" evidence="3">
    <location>
        <begin position="148"/>
        <end position="267"/>
    </location>
</feature>
<dbReference type="InterPro" id="IPR032816">
    <property type="entry name" value="VTT_dom"/>
</dbReference>
<evidence type="ECO:0000259" key="3">
    <source>
        <dbReference type="Pfam" id="PF09335"/>
    </source>
</evidence>
<feature type="transmembrane region" description="Helical" evidence="1">
    <location>
        <begin position="73"/>
        <end position="101"/>
    </location>
</feature>
<dbReference type="InterPro" id="IPR053240">
    <property type="entry name" value="VTT_domain"/>
</dbReference>
<keyword evidence="1" id="KW-1133">Transmembrane helix</keyword>
<name>A0A7S0KYV1_9EUKA</name>
<proteinExistence type="predicted"/>
<feature type="transmembrane region" description="Helical" evidence="1">
    <location>
        <begin position="113"/>
        <end position="142"/>
    </location>
</feature>
<feature type="transmembrane region" description="Helical" evidence="1">
    <location>
        <begin position="148"/>
        <end position="181"/>
    </location>
</feature>
<sequence length="317" mass="32576">MPTSHCLLSLVIMISSTSAHPPHRVSTSDIQGPLASARLRRQQRLLVQLPVLLSCRGTAAAATPTSKSSSSEWLAAGGLAGLALLSEIFQVVNTALFLLALRCFAGVKSNKQLALNIISFVKGLGVMAAPIYFGALVLLQVLPLMSSLLYIILAGAIFGPVVGVALVAFAGSSASMISALISRALAKRLGFGLDRISPTAVALDKAVSEQPASSTLGLLALLRLSPVIPFTFSNYLYGLSSLPVLFLGTGTLIGSLPAQVAYVGAGAVGQRALAGELSLPPALWAGMALATVLAMVQVGRVAKQALSQVDLPKGAIV</sequence>
<dbReference type="PANTHER" id="PTHR46826">
    <property type="match status" value="1"/>
</dbReference>